<gene>
    <name evidence="1" type="ORF">A2310_08440</name>
</gene>
<dbReference type="EMBL" id="MEUB01000009">
    <property type="protein sequence ID" value="OGC24422.1"/>
    <property type="molecule type" value="Genomic_DNA"/>
</dbReference>
<accession>A0A1F4SVF8</accession>
<dbReference type="AlphaFoldDB" id="A0A1F4SVF8"/>
<proteinExistence type="predicted"/>
<dbReference type="Proteomes" id="UP000178417">
    <property type="component" value="Unassembled WGS sequence"/>
</dbReference>
<reference evidence="1 2" key="1">
    <citation type="journal article" date="2016" name="Nat. Commun.">
        <title>Thousands of microbial genomes shed light on interconnected biogeochemical processes in an aquifer system.</title>
        <authorList>
            <person name="Anantharaman K."/>
            <person name="Brown C.T."/>
            <person name="Hug L.A."/>
            <person name="Sharon I."/>
            <person name="Castelle C.J."/>
            <person name="Probst A.J."/>
            <person name="Thomas B.C."/>
            <person name="Singh A."/>
            <person name="Wilkins M.J."/>
            <person name="Karaoz U."/>
            <person name="Brodie E.L."/>
            <person name="Williams K.H."/>
            <person name="Hubbard S.S."/>
            <person name="Banfield J.F."/>
        </authorList>
    </citation>
    <scope>NUCLEOTIDE SEQUENCE [LARGE SCALE GENOMIC DNA]</scope>
</reference>
<evidence type="ECO:0000313" key="2">
    <source>
        <dbReference type="Proteomes" id="UP000178417"/>
    </source>
</evidence>
<sequence>MAIRKKIVIAIFMLFVIAVSSFGEEVISKGDAIDIISAAKFVRQKIGNLFSWTKGYDLSAINKIKLVPSIKYVKVVPKRIPPDGRTVLELYALIDDPEGPTNIKGVRADLENIGKLKEATLVDTGLWGDQVAGDNIYSLQSNVSPNISLGDKEISVKAINKNGWLALSKTTIIVDKSPQIIELNIYPKTVKAGAETPITITAKVISPYEKIGIKEVFADLRSLALGENVKLIKKNYNEFSLNAIVPSIVKRGEKSLTIYAINNDGNIGEKNIVLNVTP</sequence>
<comment type="caution">
    <text evidence="1">The sequence shown here is derived from an EMBL/GenBank/DDBJ whole genome shotgun (WGS) entry which is preliminary data.</text>
</comment>
<evidence type="ECO:0000313" key="1">
    <source>
        <dbReference type="EMBL" id="OGC24422.1"/>
    </source>
</evidence>
<organism evidence="1 2">
    <name type="scientific">candidate division WOR-1 bacterium RIFOXYB2_FULL_37_13</name>
    <dbReference type="NCBI Taxonomy" id="1802579"/>
    <lineage>
        <taxon>Bacteria</taxon>
        <taxon>Bacillati</taxon>
        <taxon>Saganbacteria</taxon>
    </lineage>
</organism>
<dbReference type="STRING" id="1802579.A2310_08440"/>
<name>A0A1F4SVF8_UNCSA</name>
<protein>
    <submittedName>
        <fullName evidence="1">Uncharacterized protein</fullName>
    </submittedName>
</protein>